<evidence type="ECO:0000256" key="5">
    <source>
        <dbReference type="SAM" id="Coils"/>
    </source>
</evidence>
<feature type="region of interest" description="Disordered" evidence="6">
    <location>
        <begin position="451"/>
        <end position="470"/>
    </location>
</feature>
<evidence type="ECO:0000313" key="9">
    <source>
        <dbReference type="Proteomes" id="UP001211065"/>
    </source>
</evidence>
<keyword evidence="5" id="KW-0175">Coiled coil</keyword>
<keyword evidence="9" id="KW-1185">Reference proteome</keyword>
<dbReference type="AlphaFoldDB" id="A0AAD5XXB0"/>
<gene>
    <name evidence="8" type="ORF">HK099_007790</name>
</gene>
<evidence type="ECO:0000313" key="8">
    <source>
        <dbReference type="EMBL" id="KAJ3212199.1"/>
    </source>
</evidence>
<evidence type="ECO:0000259" key="7">
    <source>
        <dbReference type="PROSITE" id="PS50135"/>
    </source>
</evidence>
<evidence type="ECO:0000256" key="3">
    <source>
        <dbReference type="ARBA" id="ARBA00022833"/>
    </source>
</evidence>
<dbReference type="PROSITE" id="PS50135">
    <property type="entry name" value="ZF_ZZ_2"/>
    <property type="match status" value="3"/>
</dbReference>
<dbReference type="InterPro" id="IPR000433">
    <property type="entry name" value="Znf_ZZ"/>
</dbReference>
<dbReference type="InterPro" id="IPR043145">
    <property type="entry name" value="Znf_ZZ_sf"/>
</dbReference>
<feature type="domain" description="ZZ-type" evidence="7">
    <location>
        <begin position="696"/>
        <end position="752"/>
    </location>
</feature>
<dbReference type="PANTHER" id="PTHR15090">
    <property type="entry name" value="SEQUESTOSOME 1-RELATED"/>
    <property type="match status" value="1"/>
</dbReference>
<dbReference type="SMART" id="SM00291">
    <property type="entry name" value="ZnF_ZZ"/>
    <property type="match status" value="3"/>
</dbReference>
<dbReference type="GO" id="GO:0008270">
    <property type="term" value="F:zinc ion binding"/>
    <property type="evidence" value="ECO:0007669"/>
    <property type="project" value="UniProtKB-KW"/>
</dbReference>
<feature type="domain" description="ZZ-type" evidence="7">
    <location>
        <begin position="754"/>
        <end position="815"/>
    </location>
</feature>
<dbReference type="EMBL" id="JADGJW010000791">
    <property type="protein sequence ID" value="KAJ3212199.1"/>
    <property type="molecule type" value="Genomic_DNA"/>
</dbReference>
<dbReference type="Proteomes" id="UP001211065">
    <property type="component" value="Unassembled WGS sequence"/>
</dbReference>
<dbReference type="PANTHER" id="PTHR15090:SF8">
    <property type="entry name" value="ZZ-TYPE ZINC FINGER-CONTAINING PROTEIN"/>
    <property type="match status" value="1"/>
</dbReference>
<sequence length="924" mass="105000">MTLEVTYSNGVTELSSYADLTLPELYKQLESSIPLNDSGSLFLGEKKLDSNSWDELKSNNSIQLTYIDRSFSPTSDNESDYSLLSDTDRLSDVELLDYGVETPTVNESLDSLSVNNESFSTVVDKFDDGPITLYSEEEFVKEVEEKLMLGKELEEANTIKSNLNNELDVVKKELELVMNSKDELQKEWDETRNALRSENSKMKSNLLQKSLALSRHEGYKASDEKDMAFLRTKLREDTERLEAEVKRHRMDGRRKALEINRLLRNVEDLSSVEKNLKDAKLKLKANNAKFCEFEKAAEESALLIKNLKVAAEKDKLLIENLNQEAINDALSIEELNAESDQDKIMIKKLTELADKDKTLINKLTEGAEKDALLIVKLKKVAEKDGLLIKELENAAEKNKDDLKKLNTTINNNNTLVCQLESEIKAHTSTIDDLRATIEDLQCKLQDKSKSTLEQSSITDSPQLCDQNSSTEPLNLRDQISSTDNVFVNEICKSSESSAVEFISEVKEIVDNLMKKIENNRKFTPELLNQLGLDFATRDWGFTFGPPQTKTNFKEAIPDVVPLPCPVFIPGSFIDPEKENTSKFCSGSSSHADSTTRSSADFSINENFFSSVPTQQPCKINCHPSVCAPFSKTESTLPSYATVAQQYSKRHGKSKKNVAFSFDVAANENIITWNQKCNNCKVIIKGTRFKCLKCPEWYNIICDGCELKNFTGERYSCRDCEDFDYCSDCINIHAATPKHSQYHAFENRGLPPMRWNGVFCDGCKKRNFTGPRYKCSHCYDVDLCETCVSDEKILNGLHTSVNQLSHTFMRLDSAKDLCNRKGVCCDNCSIRNFAGVRWKCAHCDNYDLCQWCYEKFDKNMINGCSSNTEEKHPFLKMIPKSEKKESMRKRVREMGFITNEAELETLSDLYVGDMQQVVNFFLERD</sequence>
<keyword evidence="2 4" id="KW-0863">Zinc-finger</keyword>
<feature type="domain" description="ZZ-type" evidence="7">
    <location>
        <begin position="819"/>
        <end position="881"/>
    </location>
</feature>
<proteinExistence type="predicted"/>
<dbReference type="SUPFAM" id="SSF57850">
    <property type="entry name" value="RING/U-box"/>
    <property type="match status" value="4"/>
</dbReference>
<evidence type="ECO:0000256" key="2">
    <source>
        <dbReference type="ARBA" id="ARBA00022771"/>
    </source>
</evidence>
<evidence type="ECO:0000256" key="4">
    <source>
        <dbReference type="PROSITE-ProRule" id="PRU00228"/>
    </source>
</evidence>
<dbReference type="Gene3D" id="3.30.60.90">
    <property type="match status" value="3"/>
</dbReference>
<dbReference type="CDD" id="cd02340">
    <property type="entry name" value="ZZ_NBR1_like"/>
    <property type="match status" value="1"/>
</dbReference>
<feature type="coiled-coil region" evidence="5">
    <location>
        <begin position="388"/>
        <end position="450"/>
    </location>
</feature>
<dbReference type="PROSITE" id="PS01357">
    <property type="entry name" value="ZF_ZZ_1"/>
    <property type="match status" value="1"/>
</dbReference>
<accession>A0AAD5XXB0</accession>
<keyword evidence="3" id="KW-0862">Zinc</keyword>
<protein>
    <recommendedName>
        <fullName evidence="7">ZZ-type domain-containing protein</fullName>
    </recommendedName>
</protein>
<organism evidence="8 9">
    <name type="scientific">Clydaea vesicula</name>
    <dbReference type="NCBI Taxonomy" id="447962"/>
    <lineage>
        <taxon>Eukaryota</taxon>
        <taxon>Fungi</taxon>
        <taxon>Fungi incertae sedis</taxon>
        <taxon>Chytridiomycota</taxon>
        <taxon>Chytridiomycota incertae sedis</taxon>
        <taxon>Chytridiomycetes</taxon>
        <taxon>Lobulomycetales</taxon>
        <taxon>Lobulomycetaceae</taxon>
        <taxon>Clydaea</taxon>
    </lineage>
</organism>
<comment type="caution">
    <text evidence="8">The sequence shown here is derived from an EMBL/GenBank/DDBJ whole genome shotgun (WGS) entry which is preliminary data.</text>
</comment>
<reference evidence="8" key="1">
    <citation type="submission" date="2020-05" db="EMBL/GenBank/DDBJ databases">
        <title>Phylogenomic resolution of chytrid fungi.</title>
        <authorList>
            <person name="Stajich J.E."/>
            <person name="Amses K."/>
            <person name="Simmons R."/>
            <person name="Seto K."/>
            <person name="Myers J."/>
            <person name="Bonds A."/>
            <person name="Quandt C.A."/>
            <person name="Barry K."/>
            <person name="Liu P."/>
            <person name="Grigoriev I."/>
            <person name="Longcore J.E."/>
            <person name="James T.Y."/>
        </authorList>
    </citation>
    <scope>NUCLEOTIDE SEQUENCE</scope>
    <source>
        <strain evidence="8">JEL0476</strain>
    </source>
</reference>
<evidence type="ECO:0000256" key="6">
    <source>
        <dbReference type="SAM" id="MobiDB-lite"/>
    </source>
</evidence>
<feature type="coiled-coil region" evidence="5">
    <location>
        <begin position="153"/>
        <end position="201"/>
    </location>
</feature>
<evidence type="ECO:0000256" key="1">
    <source>
        <dbReference type="ARBA" id="ARBA00022723"/>
    </source>
</evidence>
<feature type="coiled-coil region" evidence="5">
    <location>
        <begin position="231"/>
        <end position="352"/>
    </location>
</feature>
<dbReference type="InterPro" id="IPR052260">
    <property type="entry name" value="Autophagy_Rcpt_SigReg"/>
</dbReference>
<dbReference type="Pfam" id="PF00569">
    <property type="entry name" value="ZZ"/>
    <property type="match status" value="3"/>
</dbReference>
<dbReference type="CDD" id="cd02338">
    <property type="entry name" value="ZZ_PCMF_like"/>
    <property type="match status" value="1"/>
</dbReference>
<keyword evidence="1" id="KW-0479">Metal-binding</keyword>
<name>A0AAD5XXB0_9FUNG</name>